<dbReference type="KEGG" id="smai:EXU30_11875"/>
<dbReference type="EMBL" id="CP036200">
    <property type="protein sequence ID" value="QBF83320.1"/>
    <property type="molecule type" value="Genomic_DNA"/>
</dbReference>
<proteinExistence type="predicted"/>
<dbReference type="RefSeq" id="WP_130600314.1">
    <property type="nucleotide sequence ID" value="NZ_CP036200.1"/>
</dbReference>
<keyword evidence="3" id="KW-1185">Reference proteome</keyword>
<protein>
    <submittedName>
        <fullName evidence="2">Fimbrial assembly protein</fullName>
    </submittedName>
</protein>
<dbReference type="OrthoDB" id="6876592at2"/>
<dbReference type="Proteomes" id="UP000291106">
    <property type="component" value="Chromosome"/>
</dbReference>
<organism evidence="2 3">
    <name type="scientific">Shewanella maritima</name>
    <dbReference type="NCBI Taxonomy" id="2520507"/>
    <lineage>
        <taxon>Bacteria</taxon>
        <taxon>Pseudomonadati</taxon>
        <taxon>Pseudomonadota</taxon>
        <taxon>Gammaproteobacteria</taxon>
        <taxon>Alteromonadales</taxon>
        <taxon>Shewanellaceae</taxon>
        <taxon>Shewanella</taxon>
    </lineage>
</organism>
<dbReference type="AlphaFoldDB" id="A0A411PIY5"/>
<evidence type="ECO:0000313" key="2">
    <source>
        <dbReference type="EMBL" id="QBF83320.1"/>
    </source>
</evidence>
<dbReference type="InterPro" id="IPR007813">
    <property type="entry name" value="PilN"/>
</dbReference>
<keyword evidence="1" id="KW-0812">Transmembrane</keyword>
<gene>
    <name evidence="2" type="ORF">EXU30_11875</name>
</gene>
<reference evidence="2 3" key="1">
    <citation type="submission" date="2019-02" db="EMBL/GenBank/DDBJ databases">
        <title>Shewanella sp. D4-2 isolated from Dokdo Island.</title>
        <authorList>
            <person name="Baek K."/>
        </authorList>
    </citation>
    <scope>NUCLEOTIDE SEQUENCE [LARGE SCALE GENOMIC DNA]</scope>
    <source>
        <strain evidence="2 3">D4-2</strain>
    </source>
</reference>
<evidence type="ECO:0000256" key="1">
    <source>
        <dbReference type="SAM" id="Phobius"/>
    </source>
</evidence>
<evidence type="ECO:0000313" key="3">
    <source>
        <dbReference type="Proteomes" id="UP000291106"/>
    </source>
</evidence>
<accession>A0A411PIY5</accession>
<dbReference type="Pfam" id="PF05137">
    <property type="entry name" value="PilN"/>
    <property type="match status" value="1"/>
</dbReference>
<name>A0A411PIY5_9GAMM</name>
<keyword evidence="1" id="KW-1133">Transmembrane helix</keyword>
<sequence>MTKQTVNLYSSHLLPPKLRLSFKRLMVTSAVMVVVALFIGMGLAWQSSQRNNEIIAAQAQKSTFDLKKQQLEAQIAARQPDAALVAKVELEQKRLELKQLLKGELSARRSEVSMGYSPLLMDLAKVSDSSVWLSRIHVNDGKYEFEGYGSTAQSIPMWVEKLKGTETLKGYSFASMTMNRGEDKPLAFKLTSTPVEESVQ</sequence>
<feature type="transmembrane region" description="Helical" evidence="1">
    <location>
        <begin position="25"/>
        <end position="45"/>
    </location>
</feature>
<keyword evidence="1" id="KW-0472">Membrane</keyword>